<dbReference type="InterPro" id="IPR010982">
    <property type="entry name" value="Lambda_DNA-bd_dom_sf"/>
</dbReference>
<dbReference type="Gene3D" id="1.10.260.40">
    <property type="entry name" value="lambda repressor-like DNA-binding domains"/>
    <property type="match status" value="1"/>
</dbReference>
<feature type="compositionally biased region" description="Polar residues" evidence="2">
    <location>
        <begin position="73"/>
        <end position="87"/>
    </location>
</feature>
<evidence type="ECO:0000256" key="2">
    <source>
        <dbReference type="SAM" id="MobiDB-lite"/>
    </source>
</evidence>
<proteinExistence type="predicted"/>
<dbReference type="CDD" id="cd00093">
    <property type="entry name" value="HTH_XRE"/>
    <property type="match status" value="1"/>
</dbReference>
<dbReference type="SUPFAM" id="SSF47413">
    <property type="entry name" value="lambda repressor-like DNA-binding domains"/>
    <property type="match status" value="1"/>
</dbReference>
<organism evidence="4 5">
    <name type="scientific">Marinicrinis lubricantis</name>
    <dbReference type="NCBI Taxonomy" id="2086470"/>
    <lineage>
        <taxon>Bacteria</taxon>
        <taxon>Bacillati</taxon>
        <taxon>Bacillota</taxon>
        <taxon>Bacilli</taxon>
        <taxon>Bacillales</taxon>
        <taxon>Paenibacillaceae</taxon>
    </lineage>
</organism>
<name>A0ABW1IPZ3_9BACL</name>
<feature type="region of interest" description="Disordered" evidence="2">
    <location>
        <begin position="62"/>
        <end position="96"/>
    </location>
</feature>
<reference evidence="5" key="1">
    <citation type="journal article" date="2019" name="Int. J. Syst. Evol. Microbiol.">
        <title>The Global Catalogue of Microorganisms (GCM) 10K type strain sequencing project: providing services to taxonomists for standard genome sequencing and annotation.</title>
        <authorList>
            <consortium name="The Broad Institute Genomics Platform"/>
            <consortium name="The Broad Institute Genome Sequencing Center for Infectious Disease"/>
            <person name="Wu L."/>
            <person name="Ma J."/>
        </authorList>
    </citation>
    <scope>NUCLEOTIDE SEQUENCE [LARGE SCALE GENOMIC DNA]</scope>
    <source>
        <strain evidence="5">CCM 8749</strain>
    </source>
</reference>
<dbReference type="InterPro" id="IPR001387">
    <property type="entry name" value="Cro/C1-type_HTH"/>
</dbReference>
<keyword evidence="1" id="KW-0238">DNA-binding</keyword>
<dbReference type="SMART" id="SM00530">
    <property type="entry name" value="HTH_XRE"/>
    <property type="match status" value="1"/>
</dbReference>
<dbReference type="RefSeq" id="WP_379894535.1">
    <property type="nucleotide sequence ID" value="NZ_CBCSCT010000051.1"/>
</dbReference>
<dbReference type="PROSITE" id="PS50943">
    <property type="entry name" value="HTH_CROC1"/>
    <property type="match status" value="1"/>
</dbReference>
<dbReference type="Pfam" id="PF01381">
    <property type="entry name" value="HTH_3"/>
    <property type="match status" value="1"/>
</dbReference>
<protein>
    <submittedName>
        <fullName evidence="4">Helix-turn-helix domain-containing protein</fullName>
    </submittedName>
</protein>
<comment type="caution">
    <text evidence="4">The sequence shown here is derived from an EMBL/GenBank/DDBJ whole genome shotgun (WGS) entry which is preliminary data.</text>
</comment>
<evidence type="ECO:0000313" key="5">
    <source>
        <dbReference type="Proteomes" id="UP001596250"/>
    </source>
</evidence>
<gene>
    <name evidence="4" type="ORF">ACFPXP_12340</name>
</gene>
<feature type="domain" description="HTH cro/C1-type" evidence="3">
    <location>
        <begin position="7"/>
        <end position="61"/>
    </location>
</feature>
<dbReference type="Proteomes" id="UP001596250">
    <property type="component" value="Unassembled WGS sequence"/>
</dbReference>
<evidence type="ECO:0000313" key="4">
    <source>
        <dbReference type="EMBL" id="MFC5987195.1"/>
    </source>
</evidence>
<sequence length="132" mass="15271">MFNGNRLRKLRKERGLTAKEFGQRFQLAESTISGYENGKREPDSDKLNSFADFFGVTTDYLLGRTDDPERTSASEPPQHRNAPSVQSMDEIKEEPEVQFLMRAREDLSPKAYAKFIKLMEEAKKAFEEEEED</sequence>
<accession>A0ABW1IPZ3</accession>
<evidence type="ECO:0000259" key="3">
    <source>
        <dbReference type="PROSITE" id="PS50943"/>
    </source>
</evidence>
<keyword evidence="5" id="KW-1185">Reference proteome</keyword>
<evidence type="ECO:0000256" key="1">
    <source>
        <dbReference type="ARBA" id="ARBA00023125"/>
    </source>
</evidence>
<dbReference type="PANTHER" id="PTHR46558">
    <property type="entry name" value="TRACRIPTIONAL REGULATORY PROTEIN-RELATED-RELATED"/>
    <property type="match status" value="1"/>
</dbReference>
<dbReference type="PANTHER" id="PTHR46558:SF11">
    <property type="entry name" value="HTH-TYPE TRANSCRIPTIONAL REGULATOR XRE"/>
    <property type="match status" value="1"/>
</dbReference>
<dbReference type="EMBL" id="JBHSQV010000154">
    <property type="protein sequence ID" value="MFC5987195.1"/>
    <property type="molecule type" value="Genomic_DNA"/>
</dbReference>